<dbReference type="Gene3D" id="3.40.570.10">
    <property type="entry name" value="Extracellular Endonuclease, subunit A"/>
    <property type="match status" value="1"/>
</dbReference>
<dbReference type="SMART" id="SM00892">
    <property type="entry name" value="Endonuclease_NS"/>
    <property type="match status" value="1"/>
</dbReference>
<feature type="domain" description="ENPP1-3/EXOG-like endonuclease/phosphodiesterase" evidence="2">
    <location>
        <begin position="59"/>
        <end position="262"/>
    </location>
</feature>
<feature type="domain" description="DNA/RNA non-specific endonuclease/pyrophosphatase/phosphodiesterase" evidence="3">
    <location>
        <begin position="58"/>
        <end position="262"/>
    </location>
</feature>
<dbReference type="GO" id="GO:0046872">
    <property type="term" value="F:metal ion binding"/>
    <property type="evidence" value="ECO:0007669"/>
    <property type="project" value="InterPro"/>
</dbReference>
<evidence type="ECO:0000259" key="2">
    <source>
        <dbReference type="SMART" id="SM00477"/>
    </source>
</evidence>
<name>A0AAW1YW91_CULAL</name>
<dbReference type="PANTHER" id="PTHR21472:SF30">
    <property type="entry name" value="ENDONUCLEASE DOMAIN-CONTAINING 1 PROTEIN-RELATED"/>
    <property type="match status" value="1"/>
</dbReference>
<dbReference type="PANTHER" id="PTHR21472">
    <property type="entry name" value="ENDONUCLEASE DOMAIN-CONTAINING 1 PROTEIN ENDOD1"/>
    <property type="match status" value="1"/>
</dbReference>
<feature type="chain" id="PRO_5043609818" description="Endonuclease domain-containing 1 protein-like" evidence="1">
    <location>
        <begin position="16"/>
        <end position="285"/>
    </location>
</feature>
<dbReference type="InterPro" id="IPR001604">
    <property type="entry name" value="Endo_G_ENPP1-like_dom"/>
</dbReference>
<dbReference type="InterPro" id="IPR039015">
    <property type="entry name" value="ENDOD1"/>
</dbReference>
<dbReference type="GO" id="GO:0016787">
    <property type="term" value="F:hydrolase activity"/>
    <property type="evidence" value="ECO:0007669"/>
    <property type="project" value="InterPro"/>
</dbReference>
<dbReference type="InterPro" id="IPR044925">
    <property type="entry name" value="His-Me_finger_sf"/>
</dbReference>
<keyword evidence="5" id="KW-1185">Reference proteome</keyword>
<dbReference type="SUPFAM" id="SSF54060">
    <property type="entry name" value="His-Me finger endonucleases"/>
    <property type="match status" value="1"/>
</dbReference>
<gene>
    <name evidence="4" type="ORF">ABG768_018600</name>
</gene>
<organism evidence="4 5">
    <name type="scientific">Culter alburnus</name>
    <name type="common">Topmouth culter</name>
    <dbReference type="NCBI Taxonomy" id="194366"/>
    <lineage>
        <taxon>Eukaryota</taxon>
        <taxon>Metazoa</taxon>
        <taxon>Chordata</taxon>
        <taxon>Craniata</taxon>
        <taxon>Vertebrata</taxon>
        <taxon>Euteleostomi</taxon>
        <taxon>Actinopterygii</taxon>
        <taxon>Neopterygii</taxon>
        <taxon>Teleostei</taxon>
        <taxon>Ostariophysi</taxon>
        <taxon>Cypriniformes</taxon>
        <taxon>Xenocyprididae</taxon>
        <taxon>Xenocypridinae</taxon>
        <taxon>Culter</taxon>
    </lineage>
</organism>
<sequence>MKLLVFLLLPYLSLSEVGKNFDQCSRFFLNNDPPRFTPPADDSVQHICQCLWDDSDQKIYLYATLYSTKWKIPIYSAYVFQSHHSIGRCDVWYIEPQLDDNNADPCMSPKGYKRTIGKNQAVNRDYDKSGYDRGHLYPVQHTNNHLSMLATSTLTNAAPQDPSFNQDAWSTHEKDVINDLKDCKEAYVVTGVVPETNIKIPTNKPRVTVSKYYWRATCCLKNNKFTGKGYFGPNNNGRVESLTIAKLQKMLEKDYKEKNININENIIIFPSEPPGRKRPLNGCNQ</sequence>
<accession>A0AAW1YW91</accession>
<dbReference type="AlphaFoldDB" id="A0AAW1YW91"/>
<evidence type="ECO:0000313" key="4">
    <source>
        <dbReference type="EMBL" id="KAK9952793.1"/>
    </source>
</evidence>
<dbReference type="Proteomes" id="UP001479290">
    <property type="component" value="Unassembled WGS sequence"/>
</dbReference>
<comment type="caution">
    <text evidence="4">The sequence shown here is derived from an EMBL/GenBank/DDBJ whole genome shotgun (WGS) entry which is preliminary data.</text>
</comment>
<dbReference type="GO" id="GO:0003676">
    <property type="term" value="F:nucleic acid binding"/>
    <property type="evidence" value="ECO:0007669"/>
    <property type="project" value="InterPro"/>
</dbReference>
<dbReference type="InterPro" id="IPR044929">
    <property type="entry name" value="DNA/RNA_non-sp_Endonuclease_sf"/>
</dbReference>
<evidence type="ECO:0000313" key="5">
    <source>
        <dbReference type="Proteomes" id="UP001479290"/>
    </source>
</evidence>
<feature type="signal peptide" evidence="1">
    <location>
        <begin position="1"/>
        <end position="15"/>
    </location>
</feature>
<dbReference type="Pfam" id="PF01223">
    <property type="entry name" value="Endonuclease_NS"/>
    <property type="match status" value="1"/>
</dbReference>
<keyword evidence="1" id="KW-0732">Signal</keyword>
<proteinExistence type="predicted"/>
<evidence type="ECO:0000256" key="1">
    <source>
        <dbReference type="SAM" id="SignalP"/>
    </source>
</evidence>
<dbReference type="SMART" id="SM00477">
    <property type="entry name" value="NUC"/>
    <property type="match status" value="1"/>
</dbReference>
<evidence type="ECO:0008006" key="6">
    <source>
        <dbReference type="Google" id="ProtNLM"/>
    </source>
</evidence>
<evidence type="ECO:0000259" key="3">
    <source>
        <dbReference type="SMART" id="SM00892"/>
    </source>
</evidence>
<reference evidence="4 5" key="1">
    <citation type="submission" date="2024-05" db="EMBL/GenBank/DDBJ databases">
        <title>A high-quality chromosomal-level genome assembly of Topmouth culter (Culter alburnus).</title>
        <authorList>
            <person name="Zhao H."/>
        </authorList>
    </citation>
    <scope>NUCLEOTIDE SEQUENCE [LARGE SCALE GENOMIC DNA]</scope>
    <source>
        <strain evidence="4">CATC2023</strain>
        <tissue evidence="4">Muscle</tissue>
    </source>
</reference>
<protein>
    <recommendedName>
        <fullName evidence="6">Endonuclease domain-containing 1 protein-like</fullName>
    </recommendedName>
</protein>
<dbReference type="InterPro" id="IPR020821">
    <property type="entry name" value="ENPP1-3/EXOG-like_nuc-like"/>
</dbReference>
<dbReference type="EMBL" id="JAWDJR010000024">
    <property type="protein sequence ID" value="KAK9952793.1"/>
    <property type="molecule type" value="Genomic_DNA"/>
</dbReference>